<proteinExistence type="inferred from homology"/>
<evidence type="ECO:0000256" key="11">
    <source>
        <dbReference type="ARBA" id="ARBA00023180"/>
    </source>
</evidence>
<comment type="similarity">
    <text evidence="2">Belongs to the G-protein coupled receptor 2 family. Adhesion G-protein coupled receptor (ADGR) subfamily.</text>
</comment>
<evidence type="ECO:0000259" key="16">
    <source>
        <dbReference type="PROSITE" id="PS50221"/>
    </source>
</evidence>
<keyword evidence="4 12" id="KW-0245">EGF-like domain</keyword>
<dbReference type="PROSITE" id="PS01186">
    <property type="entry name" value="EGF_2"/>
    <property type="match status" value="1"/>
</dbReference>
<keyword evidence="3" id="KW-1003">Cell membrane</keyword>
<dbReference type="Pfam" id="PF00002">
    <property type="entry name" value="7tm_2"/>
    <property type="match status" value="1"/>
</dbReference>
<dbReference type="PROSITE" id="PS50261">
    <property type="entry name" value="G_PROTEIN_RECEP_F2_4"/>
    <property type="match status" value="1"/>
</dbReference>
<dbReference type="PROSITE" id="PS01187">
    <property type="entry name" value="EGF_CA"/>
    <property type="match status" value="1"/>
</dbReference>
<dbReference type="InterPro" id="IPR000152">
    <property type="entry name" value="EGF-type_Asp/Asn_hydroxyl_site"/>
</dbReference>
<dbReference type="GO" id="GO:0005886">
    <property type="term" value="C:plasma membrane"/>
    <property type="evidence" value="ECO:0007669"/>
    <property type="project" value="UniProtKB-SubCell"/>
</dbReference>
<feature type="non-terminal residue" evidence="18">
    <location>
        <position position="667"/>
    </location>
</feature>
<dbReference type="SMART" id="SM00181">
    <property type="entry name" value="EGF"/>
    <property type="match status" value="2"/>
</dbReference>
<feature type="chain" id="PRO_5023813475" description="Adhesion G protein-coupled receptor L4" evidence="14">
    <location>
        <begin position="28"/>
        <end position="667"/>
    </location>
</feature>
<dbReference type="PROSITE" id="PS50221">
    <property type="entry name" value="GAIN_B"/>
    <property type="match status" value="1"/>
</dbReference>
<dbReference type="FunFam" id="2.60.220.50:FF:000036">
    <property type="entry name" value="Adhesion G protein-coupled receptor L4"/>
    <property type="match status" value="1"/>
</dbReference>
<evidence type="ECO:0000256" key="13">
    <source>
        <dbReference type="SAM" id="Phobius"/>
    </source>
</evidence>
<dbReference type="Proteomes" id="UP000327493">
    <property type="component" value="Chromosome 9"/>
</dbReference>
<dbReference type="SMART" id="SM00303">
    <property type="entry name" value="GPS"/>
    <property type="match status" value="1"/>
</dbReference>
<keyword evidence="6 14" id="KW-0732">Signal</keyword>
<reference evidence="18 19" key="1">
    <citation type="submission" date="2019-08" db="EMBL/GenBank/DDBJ databases">
        <title>A chromosome-level genome assembly, high-density linkage maps, and genome scans reveal the genomic architecture of hybrid incompatibilities underlying speciation via character displacement in darters (Percidae: Etheostominae).</title>
        <authorList>
            <person name="Moran R.L."/>
            <person name="Catchen J.M."/>
            <person name="Fuller R.C."/>
        </authorList>
    </citation>
    <scope>NUCLEOTIDE SEQUENCE [LARGE SCALE GENOMIC DNA]</scope>
    <source>
        <strain evidence="18">EspeVRDwgs_2016</strain>
        <tissue evidence="18">Muscle</tissue>
    </source>
</reference>
<dbReference type="Gene3D" id="2.10.25.10">
    <property type="entry name" value="Laminin"/>
    <property type="match status" value="1"/>
</dbReference>
<evidence type="ECO:0000256" key="10">
    <source>
        <dbReference type="ARBA" id="ARBA00023157"/>
    </source>
</evidence>
<dbReference type="PROSITE" id="PS00010">
    <property type="entry name" value="ASX_HYDROXYL"/>
    <property type="match status" value="1"/>
</dbReference>
<feature type="transmembrane region" description="Helical" evidence="13">
    <location>
        <begin position="621"/>
        <end position="637"/>
    </location>
</feature>
<feature type="domain" description="EGF-like" evidence="15">
    <location>
        <begin position="66"/>
        <end position="101"/>
    </location>
</feature>
<dbReference type="InterPro" id="IPR046338">
    <property type="entry name" value="GAIN_dom_sf"/>
</dbReference>
<dbReference type="PANTHER" id="PTHR12011:SF59">
    <property type="entry name" value="ADHESION G PROTEIN-COUPLED RECEPTOR L4"/>
    <property type="match status" value="1"/>
</dbReference>
<feature type="signal peptide" evidence="14">
    <location>
        <begin position="1"/>
        <end position="27"/>
    </location>
</feature>
<feature type="transmembrane region" description="Helical" evidence="13">
    <location>
        <begin position="643"/>
        <end position="664"/>
    </location>
</feature>
<dbReference type="Gene3D" id="2.60.220.50">
    <property type="match status" value="1"/>
</dbReference>
<gene>
    <name evidence="18" type="ORF">FQN60_012904</name>
</gene>
<dbReference type="InterPro" id="IPR001881">
    <property type="entry name" value="EGF-like_Ca-bd_dom"/>
</dbReference>
<comment type="caution">
    <text evidence="18">The sequence shown here is derived from an EMBL/GenBank/DDBJ whole genome shotgun (WGS) entry which is preliminary data.</text>
</comment>
<dbReference type="SUPFAM" id="SSF57196">
    <property type="entry name" value="EGF/Laminin"/>
    <property type="match status" value="1"/>
</dbReference>
<keyword evidence="5 13" id="KW-0812">Transmembrane</keyword>
<dbReference type="InterPro" id="IPR017981">
    <property type="entry name" value="GPCR_2-like_7TM"/>
</dbReference>
<dbReference type="CDD" id="cd00054">
    <property type="entry name" value="EGF_CA"/>
    <property type="match status" value="1"/>
</dbReference>
<keyword evidence="19" id="KW-1185">Reference proteome</keyword>
<feature type="transmembrane region" description="Helical" evidence="13">
    <location>
        <begin position="471"/>
        <end position="490"/>
    </location>
</feature>
<dbReference type="PRINTS" id="PR00249">
    <property type="entry name" value="GPCRSECRETIN"/>
</dbReference>
<comment type="subcellular location">
    <subcellularLocation>
        <location evidence="1">Cell membrane</location>
        <topology evidence="1">Multi-pass membrane protein</topology>
    </subcellularLocation>
</comment>
<dbReference type="InterPro" id="IPR000742">
    <property type="entry name" value="EGF"/>
</dbReference>
<dbReference type="InterPro" id="IPR057244">
    <property type="entry name" value="GAIN_B"/>
</dbReference>
<evidence type="ECO:0000256" key="14">
    <source>
        <dbReference type="SAM" id="SignalP"/>
    </source>
</evidence>
<dbReference type="InterPro" id="IPR000203">
    <property type="entry name" value="GPS"/>
</dbReference>
<feature type="domain" description="G-protein coupled receptors family 2 profile 2" evidence="17">
    <location>
        <begin position="433"/>
        <end position="665"/>
    </location>
</feature>
<dbReference type="AlphaFoldDB" id="A0A5J5D7Y6"/>
<sequence length="667" mass="74417">MESLLKSPMKLVLLTAWLSSLMDPCSLSDICDSCHQFATCKALNGSKNACFCNHGYTGDGTTFCNDDNECQNVTNICGDRGSCTNTAGSYYCTCLSGYTSTGLAKFQPNDGTECIEHPQKYCHDNIGCITQIVNRTLEYMSNLTEPQSLLKEIVKQTSGELTSVEVIAYVEALTQSASKLAAQEKDYTVKPSIINSTLTKLVKAVNNLVEKDELVAWSRMKEGRREHTITKLLHTVEESALSLANNYKTPSELQIKATEMELKLFTFNARHTTAKLSASMGGNHIHLTPKLRPEEDRNGSVSVVFVQYDSIGDILKPSSDPGVTDYSRYAETGEITVNSQVIAAAVKPADVYQLDHVTFTLRHIEPIDTKTDVTKCAFWEYEADSLQGRWATRGCKTVHVNSNATTCSCNHLTHFAILMSSGRANLVAHNTILTRISQLGMIISLICLSMCIFTFWFFSEIQSTRTTIHKNLCCSLFMAEFIFLVGINMNTHKLFCSVIAGLLHYFFLAAFAWMCIEGIHLYLIVVGVIYNKGFLHRNFYIFGYGSPAVVVTISATLGSKYYGTDKVCWLSTENHFIWSFIGPACLIILVNLLAFGVIIYKVYRHTAVKRPEISHYENISFLPKCTTWTLGVLHILNETTLTAYLFTIANAFQGMFIFIFLCVLSRK</sequence>
<protein>
    <recommendedName>
        <fullName evidence="20">Adhesion G protein-coupled receptor L4</fullName>
    </recommendedName>
</protein>
<dbReference type="InterPro" id="IPR032471">
    <property type="entry name" value="AGRL2-4_GAIN_subdom_A"/>
</dbReference>
<name>A0A5J5D7Y6_9PERO</name>
<dbReference type="EMBL" id="VOFY01000009">
    <property type="protein sequence ID" value="KAA8589539.1"/>
    <property type="molecule type" value="Genomic_DNA"/>
</dbReference>
<evidence type="ECO:0000259" key="15">
    <source>
        <dbReference type="PROSITE" id="PS50026"/>
    </source>
</evidence>
<evidence type="ECO:0000313" key="19">
    <source>
        <dbReference type="Proteomes" id="UP000327493"/>
    </source>
</evidence>
<dbReference type="PANTHER" id="PTHR12011">
    <property type="entry name" value="ADHESION G-PROTEIN COUPLED RECEPTOR"/>
    <property type="match status" value="1"/>
</dbReference>
<evidence type="ECO:0000256" key="4">
    <source>
        <dbReference type="ARBA" id="ARBA00022536"/>
    </source>
</evidence>
<feature type="transmembrane region" description="Helical" evidence="13">
    <location>
        <begin position="502"/>
        <end position="530"/>
    </location>
</feature>
<feature type="transmembrane region" description="Helical" evidence="13">
    <location>
        <begin position="539"/>
        <end position="557"/>
    </location>
</feature>
<keyword evidence="7" id="KW-0677">Repeat</keyword>
<dbReference type="SMART" id="SM00179">
    <property type="entry name" value="EGF_CA"/>
    <property type="match status" value="1"/>
</dbReference>
<dbReference type="InterPro" id="IPR049883">
    <property type="entry name" value="NOTCH1_EGF-like"/>
</dbReference>
<dbReference type="GO" id="GO:0005509">
    <property type="term" value="F:calcium ion binding"/>
    <property type="evidence" value="ECO:0007669"/>
    <property type="project" value="InterPro"/>
</dbReference>
<dbReference type="GO" id="GO:0007166">
    <property type="term" value="P:cell surface receptor signaling pathway"/>
    <property type="evidence" value="ECO:0007669"/>
    <property type="project" value="InterPro"/>
</dbReference>
<dbReference type="Pfam" id="PF16489">
    <property type="entry name" value="GAIN"/>
    <property type="match status" value="1"/>
</dbReference>
<evidence type="ECO:0000259" key="17">
    <source>
        <dbReference type="PROSITE" id="PS50261"/>
    </source>
</evidence>
<dbReference type="Gene3D" id="1.20.1070.10">
    <property type="entry name" value="Rhodopsin 7-helix transmembrane proteins"/>
    <property type="match status" value="1"/>
</dbReference>
<evidence type="ECO:0000256" key="7">
    <source>
        <dbReference type="ARBA" id="ARBA00022737"/>
    </source>
</evidence>
<evidence type="ECO:0008006" key="20">
    <source>
        <dbReference type="Google" id="ProtNLM"/>
    </source>
</evidence>
<keyword evidence="9 13" id="KW-0472">Membrane</keyword>
<feature type="transmembrane region" description="Helical" evidence="13">
    <location>
        <begin position="439"/>
        <end position="459"/>
    </location>
</feature>
<evidence type="ECO:0000256" key="2">
    <source>
        <dbReference type="ARBA" id="ARBA00007343"/>
    </source>
</evidence>
<evidence type="ECO:0000256" key="3">
    <source>
        <dbReference type="ARBA" id="ARBA00022475"/>
    </source>
</evidence>
<keyword evidence="8 13" id="KW-1133">Transmembrane helix</keyword>
<evidence type="ECO:0000256" key="12">
    <source>
        <dbReference type="PROSITE-ProRule" id="PRU00076"/>
    </source>
</evidence>
<feature type="domain" description="GAIN-B" evidence="16">
    <location>
        <begin position="263"/>
        <end position="425"/>
    </location>
</feature>
<evidence type="ECO:0000256" key="6">
    <source>
        <dbReference type="ARBA" id="ARBA00022729"/>
    </source>
</evidence>
<keyword evidence="10" id="KW-1015">Disulfide bond</keyword>
<keyword evidence="11" id="KW-0325">Glycoprotein</keyword>
<feature type="transmembrane region" description="Helical" evidence="13">
    <location>
        <begin position="577"/>
        <end position="600"/>
    </location>
</feature>
<dbReference type="GO" id="GO:0007189">
    <property type="term" value="P:adenylate cyclase-activating G protein-coupled receptor signaling pathway"/>
    <property type="evidence" value="ECO:0007669"/>
    <property type="project" value="TreeGrafter"/>
</dbReference>
<evidence type="ECO:0000313" key="18">
    <source>
        <dbReference type="EMBL" id="KAA8589539.1"/>
    </source>
</evidence>
<dbReference type="FunFam" id="2.10.25.10:FF:000038">
    <property type="entry name" value="Fibrillin 2"/>
    <property type="match status" value="1"/>
</dbReference>
<dbReference type="FunFam" id="1.20.1070.10:FF:000058">
    <property type="entry name" value="Adhesion G protein-coupled receptor F5"/>
    <property type="match status" value="1"/>
</dbReference>
<evidence type="ECO:0000256" key="5">
    <source>
        <dbReference type="ARBA" id="ARBA00022692"/>
    </source>
</evidence>
<organism evidence="18 19">
    <name type="scientific">Etheostoma spectabile</name>
    <name type="common">orangethroat darter</name>
    <dbReference type="NCBI Taxonomy" id="54343"/>
    <lineage>
        <taxon>Eukaryota</taxon>
        <taxon>Metazoa</taxon>
        <taxon>Chordata</taxon>
        <taxon>Craniata</taxon>
        <taxon>Vertebrata</taxon>
        <taxon>Euteleostomi</taxon>
        <taxon>Actinopterygii</taxon>
        <taxon>Neopterygii</taxon>
        <taxon>Teleostei</taxon>
        <taxon>Neoteleostei</taxon>
        <taxon>Acanthomorphata</taxon>
        <taxon>Eupercaria</taxon>
        <taxon>Perciformes</taxon>
        <taxon>Percoidei</taxon>
        <taxon>Percidae</taxon>
        <taxon>Etheostomatinae</taxon>
        <taxon>Etheostoma</taxon>
    </lineage>
</organism>
<dbReference type="InterPro" id="IPR018097">
    <property type="entry name" value="EGF_Ca-bd_CS"/>
</dbReference>
<dbReference type="GO" id="GO:0030855">
    <property type="term" value="P:epithelial cell differentiation"/>
    <property type="evidence" value="ECO:0007669"/>
    <property type="project" value="UniProtKB-ARBA"/>
</dbReference>
<evidence type="ECO:0000256" key="1">
    <source>
        <dbReference type="ARBA" id="ARBA00004651"/>
    </source>
</evidence>
<comment type="caution">
    <text evidence="12">Lacks conserved residue(s) required for the propagation of feature annotation.</text>
</comment>
<evidence type="ECO:0000256" key="8">
    <source>
        <dbReference type="ARBA" id="ARBA00022989"/>
    </source>
</evidence>
<dbReference type="GO" id="GO:0004930">
    <property type="term" value="F:G protein-coupled receptor activity"/>
    <property type="evidence" value="ECO:0007669"/>
    <property type="project" value="InterPro"/>
</dbReference>
<dbReference type="PROSITE" id="PS50026">
    <property type="entry name" value="EGF_3"/>
    <property type="match status" value="1"/>
</dbReference>
<dbReference type="Pfam" id="PF07645">
    <property type="entry name" value="EGF_CA"/>
    <property type="match status" value="1"/>
</dbReference>
<dbReference type="Pfam" id="PF01825">
    <property type="entry name" value="GPS"/>
    <property type="match status" value="1"/>
</dbReference>
<evidence type="ECO:0000256" key="9">
    <source>
        <dbReference type="ARBA" id="ARBA00023136"/>
    </source>
</evidence>
<dbReference type="InterPro" id="IPR000832">
    <property type="entry name" value="GPCR_2_secretin-like"/>
</dbReference>
<accession>A0A5J5D7Y6</accession>